<keyword evidence="1" id="KW-0732">Signal</keyword>
<dbReference type="Proteomes" id="UP000094527">
    <property type="component" value="Unassembled WGS sequence"/>
</dbReference>
<evidence type="ECO:0000313" key="3">
    <source>
        <dbReference type="Proteomes" id="UP000094527"/>
    </source>
</evidence>
<organism evidence="2 3">
    <name type="scientific">Orchesella cincta</name>
    <name type="common">Springtail</name>
    <name type="synonym">Podura cincta</name>
    <dbReference type="NCBI Taxonomy" id="48709"/>
    <lineage>
        <taxon>Eukaryota</taxon>
        <taxon>Metazoa</taxon>
        <taxon>Ecdysozoa</taxon>
        <taxon>Arthropoda</taxon>
        <taxon>Hexapoda</taxon>
        <taxon>Collembola</taxon>
        <taxon>Entomobryomorpha</taxon>
        <taxon>Entomobryoidea</taxon>
        <taxon>Orchesellidae</taxon>
        <taxon>Orchesellinae</taxon>
        <taxon>Orchesella</taxon>
    </lineage>
</organism>
<keyword evidence="3" id="KW-1185">Reference proteome</keyword>
<proteinExistence type="predicted"/>
<dbReference type="EMBL" id="LJIJ01002711">
    <property type="protein sequence ID" value="ODM89340.1"/>
    <property type="molecule type" value="Genomic_DNA"/>
</dbReference>
<evidence type="ECO:0000256" key="1">
    <source>
        <dbReference type="SAM" id="SignalP"/>
    </source>
</evidence>
<sequence>MTINPRLSVLLVGVIVFLINFDSCSSVSAAKSPAAITLSDKIIADANVLKNTATVIQKLTRTRRQLQGCPRILLPPGQCIATCHCGNGQFCSQPDTTRVGRCRPRNFHGRG</sequence>
<reference evidence="2 3" key="1">
    <citation type="journal article" date="2016" name="Genome Biol. Evol.">
        <title>Gene Family Evolution Reflects Adaptation to Soil Environmental Stressors in the Genome of the Collembolan Orchesella cincta.</title>
        <authorList>
            <person name="Faddeeva-Vakhrusheva A."/>
            <person name="Derks M.F."/>
            <person name="Anvar S.Y."/>
            <person name="Agamennone V."/>
            <person name="Suring W."/>
            <person name="Smit S."/>
            <person name="van Straalen N.M."/>
            <person name="Roelofs D."/>
        </authorList>
    </citation>
    <scope>NUCLEOTIDE SEQUENCE [LARGE SCALE GENOMIC DNA]</scope>
    <source>
        <tissue evidence="2">Mixed pool</tissue>
    </source>
</reference>
<accession>A0A1D2M8P0</accession>
<feature type="signal peptide" evidence="1">
    <location>
        <begin position="1"/>
        <end position="26"/>
    </location>
</feature>
<gene>
    <name evidence="2" type="ORF">Ocin01_17343</name>
</gene>
<dbReference type="AlphaFoldDB" id="A0A1D2M8P0"/>
<name>A0A1D2M8P0_ORCCI</name>
<feature type="chain" id="PRO_5008903639" evidence="1">
    <location>
        <begin position="27"/>
        <end position="111"/>
    </location>
</feature>
<comment type="caution">
    <text evidence="2">The sequence shown here is derived from an EMBL/GenBank/DDBJ whole genome shotgun (WGS) entry which is preliminary data.</text>
</comment>
<evidence type="ECO:0000313" key="2">
    <source>
        <dbReference type="EMBL" id="ODM89340.1"/>
    </source>
</evidence>
<protein>
    <submittedName>
        <fullName evidence="2">Cadherin-related hmr-1</fullName>
    </submittedName>
</protein>